<gene>
    <name evidence="1" type="ORF">MLD38_038275</name>
</gene>
<evidence type="ECO:0000313" key="2">
    <source>
        <dbReference type="Proteomes" id="UP001057402"/>
    </source>
</evidence>
<reference evidence="2" key="1">
    <citation type="journal article" date="2023" name="Front. Plant Sci.">
        <title>Chromosomal-level genome assembly of Melastoma candidum provides insights into trichome evolution.</title>
        <authorList>
            <person name="Zhong Y."/>
            <person name="Wu W."/>
            <person name="Sun C."/>
            <person name="Zou P."/>
            <person name="Liu Y."/>
            <person name="Dai S."/>
            <person name="Zhou R."/>
        </authorList>
    </citation>
    <scope>NUCLEOTIDE SEQUENCE [LARGE SCALE GENOMIC DNA]</scope>
</reference>
<protein>
    <submittedName>
        <fullName evidence="1">Uncharacterized protein</fullName>
    </submittedName>
</protein>
<evidence type="ECO:0000313" key="1">
    <source>
        <dbReference type="EMBL" id="KAI4302546.1"/>
    </source>
</evidence>
<name>A0ACB9KYG0_9MYRT</name>
<keyword evidence="2" id="KW-1185">Reference proteome</keyword>
<dbReference type="EMBL" id="CM042891">
    <property type="protein sequence ID" value="KAI4302546.1"/>
    <property type="molecule type" value="Genomic_DNA"/>
</dbReference>
<accession>A0ACB9KYG0</accession>
<sequence>MSPSIPPQTHYTHVQYPFYDPEMPPYSSSDIQHIPPDKQHTLQKPLQSHDLSHSSEWLMDSGATHHVTPDLNDLTPSSAYKGKSSVMVGNGHQLRIAHVGQTILGSKTKPIVLNQVLHTPNLSQHLVSVSKMCHDNNVVIEFHSDCFCVKDKETNQTILQGPASQGLYRLPPLTQIHPKSPGSPTALLTTHNGADPYTWHYRLGHSN</sequence>
<proteinExistence type="predicted"/>
<comment type="caution">
    <text evidence="1">The sequence shown here is derived from an EMBL/GenBank/DDBJ whole genome shotgun (WGS) entry which is preliminary data.</text>
</comment>
<organism evidence="1 2">
    <name type="scientific">Melastoma candidum</name>
    <dbReference type="NCBI Taxonomy" id="119954"/>
    <lineage>
        <taxon>Eukaryota</taxon>
        <taxon>Viridiplantae</taxon>
        <taxon>Streptophyta</taxon>
        <taxon>Embryophyta</taxon>
        <taxon>Tracheophyta</taxon>
        <taxon>Spermatophyta</taxon>
        <taxon>Magnoliopsida</taxon>
        <taxon>eudicotyledons</taxon>
        <taxon>Gunneridae</taxon>
        <taxon>Pentapetalae</taxon>
        <taxon>rosids</taxon>
        <taxon>malvids</taxon>
        <taxon>Myrtales</taxon>
        <taxon>Melastomataceae</taxon>
        <taxon>Melastomatoideae</taxon>
        <taxon>Melastomateae</taxon>
        <taxon>Melastoma</taxon>
    </lineage>
</organism>
<dbReference type="Proteomes" id="UP001057402">
    <property type="component" value="Chromosome 12"/>
</dbReference>